<accession>A0AAU6PZY2</accession>
<organism evidence="1">
    <name type="scientific">Deinococcus sp. VB142</name>
    <dbReference type="NCBI Taxonomy" id="3112952"/>
    <lineage>
        <taxon>Bacteria</taxon>
        <taxon>Thermotogati</taxon>
        <taxon>Deinococcota</taxon>
        <taxon>Deinococci</taxon>
        <taxon>Deinococcales</taxon>
        <taxon>Deinococcaceae</taxon>
        <taxon>Deinococcus</taxon>
    </lineage>
</organism>
<sequence>MTARPHPLGYAPGSRLDSLSALKLAALGVTGWAIVPGPSGRGLNLMRCEQMTAAQHEAASTWAEKNARRIAKHAPPRLTAVYLDADALTLEALDAQGEALSLTIGRPYRLSREGEALTVWAGTGTAAQLLAVYALTPEGAASLDALTTTHPSAAPALAPALEV</sequence>
<dbReference type="AlphaFoldDB" id="A0AAU6PZY2"/>
<dbReference type="RefSeq" id="WP_339095036.1">
    <property type="nucleotide sequence ID" value="NZ_CP149782.1"/>
</dbReference>
<dbReference type="EMBL" id="CP149782">
    <property type="protein sequence ID" value="WYF43931.1"/>
    <property type="molecule type" value="Genomic_DNA"/>
</dbReference>
<gene>
    <name evidence="1" type="ORF">WDJ50_10980</name>
</gene>
<evidence type="ECO:0000313" key="1">
    <source>
        <dbReference type="EMBL" id="WYF43931.1"/>
    </source>
</evidence>
<reference evidence="1" key="1">
    <citation type="submission" date="2024-03" db="EMBL/GenBank/DDBJ databases">
        <title>Deinococcus weizhi sp. nov., isolated from human skin.</title>
        <authorList>
            <person name="Wei Z."/>
            <person name="Tian F."/>
            <person name="Yang C."/>
            <person name="Xin L.T."/>
            <person name="Wen Z.J."/>
            <person name="Lan K.C."/>
            <person name="Yu L."/>
            <person name="Zhe W."/>
            <person name="Dan F.D."/>
            <person name="Jun W."/>
            <person name="Rui Z."/>
            <person name="Yong X.J."/>
            <person name="Ting Y."/>
            <person name="Wei X."/>
            <person name="Xu Z.G."/>
            <person name="Xin Z."/>
            <person name="Dong F.G."/>
            <person name="Ni X.M."/>
            <person name="Zheng M.G."/>
            <person name="Chun Y."/>
            <person name="Qian W.X."/>
        </authorList>
    </citation>
    <scope>NUCLEOTIDE SEQUENCE</scope>
    <source>
        <strain evidence="1">VB142</strain>
    </source>
</reference>
<proteinExistence type="predicted"/>
<protein>
    <submittedName>
        <fullName evidence="1">Uncharacterized protein</fullName>
    </submittedName>
</protein>
<name>A0AAU6PZY2_9DEIO</name>